<keyword evidence="1" id="KW-1133">Transmembrane helix</keyword>
<reference evidence="4" key="1">
    <citation type="submission" date="2016-10" db="EMBL/GenBank/DDBJ databases">
        <title>Frankia sp. NRRL B-16386 Genome sequencing.</title>
        <authorList>
            <person name="Ghodhbane-Gtari F."/>
            <person name="Swanson E."/>
            <person name="Gueddou A."/>
            <person name="Hezbri K."/>
            <person name="Ktari K."/>
            <person name="Nouioui I."/>
            <person name="Morris K."/>
            <person name="Simpson S."/>
            <person name="Abebe-Akele F."/>
            <person name="Thomas K."/>
            <person name="Gtari M."/>
            <person name="Tisa L.S."/>
        </authorList>
    </citation>
    <scope>NUCLEOTIDE SEQUENCE [LARGE SCALE GENOMIC DNA]</scope>
    <source>
        <strain evidence="4">NRRL B-16386</strain>
    </source>
</reference>
<keyword evidence="1" id="KW-0472">Membrane</keyword>
<name>A0A1V2I9P6_9ACTN</name>
<organism evidence="3 4">
    <name type="scientific">Pseudofrankia asymbiotica</name>
    <dbReference type="NCBI Taxonomy" id="1834516"/>
    <lineage>
        <taxon>Bacteria</taxon>
        <taxon>Bacillati</taxon>
        <taxon>Actinomycetota</taxon>
        <taxon>Actinomycetes</taxon>
        <taxon>Frankiales</taxon>
        <taxon>Frankiaceae</taxon>
        <taxon>Pseudofrankia</taxon>
    </lineage>
</organism>
<evidence type="ECO:0000256" key="1">
    <source>
        <dbReference type="SAM" id="Phobius"/>
    </source>
</evidence>
<evidence type="ECO:0000313" key="3">
    <source>
        <dbReference type="EMBL" id="ONH29485.1"/>
    </source>
</evidence>
<sequence length="124" mass="13248">MLLVAQLRAAWHDHKLLTGLSAHGTPTEAQVVAVQADRGLDHATVRYVAGQDVEQRRIGFWVRSSVHKGDTIRVVYDPEQPGHVALASELGGEPVWWDLAGAAAGAASAGIGVTVLARRRPGRD</sequence>
<feature type="transmembrane region" description="Helical" evidence="1">
    <location>
        <begin position="95"/>
        <end position="117"/>
    </location>
</feature>
<evidence type="ECO:0000313" key="4">
    <source>
        <dbReference type="Proteomes" id="UP000188929"/>
    </source>
</evidence>
<feature type="domain" description="DUF3592" evidence="2">
    <location>
        <begin position="27"/>
        <end position="89"/>
    </location>
</feature>
<dbReference type="EMBL" id="MOMC01000032">
    <property type="protein sequence ID" value="ONH29485.1"/>
    <property type="molecule type" value="Genomic_DNA"/>
</dbReference>
<evidence type="ECO:0000259" key="2">
    <source>
        <dbReference type="Pfam" id="PF12158"/>
    </source>
</evidence>
<dbReference type="InterPro" id="IPR021994">
    <property type="entry name" value="DUF3592"/>
</dbReference>
<proteinExistence type="predicted"/>
<keyword evidence="4" id="KW-1185">Reference proteome</keyword>
<gene>
    <name evidence="3" type="ORF">BL253_16565</name>
</gene>
<dbReference type="Proteomes" id="UP000188929">
    <property type="component" value="Unassembled WGS sequence"/>
</dbReference>
<protein>
    <recommendedName>
        <fullName evidence="2">DUF3592 domain-containing protein</fullName>
    </recommendedName>
</protein>
<dbReference type="AlphaFoldDB" id="A0A1V2I9P6"/>
<keyword evidence="1" id="KW-0812">Transmembrane</keyword>
<dbReference type="Pfam" id="PF12158">
    <property type="entry name" value="DUF3592"/>
    <property type="match status" value="1"/>
</dbReference>
<comment type="caution">
    <text evidence="3">The sequence shown here is derived from an EMBL/GenBank/DDBJ whole genome shotgun (WGS) entry which is preliminary data.</text>
</comment>
<accession>A0A1V2I9P6</accession>